<evidence type="ECO:0000313" key="2">
    <source>
        <dbReference type="EMBL" id="MBC5771740.1"/>
    </source>
</evidence>
<gene>
    <name evidence="2" type="ORF">H8Z83_15670</name>
</gene>
<accession>A0A923S8H0</accession>
<dbReference type="AlphaFoldDB" id="A0A923S8H0"/>
<keyword evidence="3" id="KW-1185">Reference proteome</keyword>
<evidence type="ECO:0000259" key="1">
    <source>
        <dbReference type="Pfam" id="PF04545"/>
    </source>
</evidence>
<sequence length="85" mass="10129">MVNKAYLKADYEVTKNLVDLTKRQRELLEAWLYTRQTMGQIALRYGINRSTVSRTINRADEKIAETAYWIRRQHTRTFSKSDCQN</sequence>
<dbReference type="EMBL" id="JACOQI010000021">
    <property type="protein sequence ID" value="MBC5771740.1"/>
    <property type="molecule type" value="Genomic_DNA"/>
</dbReference>
<dbReference type="Proteomes" id="UP000620327">
    <property type="component" value="Unassembled WGS sequence"/>
</dbReference>
<dbReference type="SUPFAM" id="SSF88659">
    <property type="entry name" value="Sigma3 and sigma4 domains of RNA polymerase sigma factors"/>
    <property type="match status" value="1"/>
</dbReference>
<dbReference type="GO" id="GO:0006352">
    <property type="term" value="P:DNA-templated transcription initiation"/>
    <property type="evidence" value="ECO:0007669"/>
    <property type="project" value="InterPro"/>
</dbReference>
<dbReference type="InterPro" id="IPR013324">
    <property type="entry name" value="RNA_pol_sigma_r3/r4-like"/>
</dbReference>
<dbReference type="GO" id="GO:0003700">
    <property type="term" value="F:DNA-binding transcription factor activity"/>
    <property type="evidence" value="ECO:0007669"/>
    <property type="project" value="InterPro"/>
</dbReference>
<dbReference type="RefSeq" id="WP_187015931.1">
    <property type="nucleotide sequence ID" value="NZ_JACOQI010000021.1"/>
</dbReference>
<dbReference type="InterPro" id="IPR007630">
    <property type="entry name" value="RNA_pol_sigma70_r4"/>
</dbReference>
<dbReference type="InterPro" id="IPR036388">
    <property type="entry name" value="WH-like_DNA-bd_sf"/>
</dbReference>
<feature type="domain" description="RNA polymerase sigma-70 region 4" evidence="1">
    <location>
        <begin position="17"/>
        <end position="63"/>
    </location>
</feature>
<comment type="caution">
    <text evidence="2">The sequence shown here is derived from an EMBL/GenBank/DDBJ whole genome shotgun (WGS) entry which is preliminary data.</text>
</comment>
<protein>
    <recommendedName>
        <fullName evidence="1">RNA polymerase sigma-70 region 4 domain-containing protein</fullName>
    </recommendedName>
</protein>
<evidence type="ECO:0000313" key="3">
    <source>
        <dbReference type="Proteomes" id="UP000620327"/>
    </source>
</evidence>
<reference evidence="2" key="1">
    <citation type="submission" date="2020-08" db="EMBL/GenBank/DDBJ databases">
        <title>Genome public.</title>
        <authorList>
            <person name="Liu C."/>
            <person name="Sun Q."/>
        </authorList>
    </citation>
    <scope>NUCLEOTIDE SEQUENCE</scope>
    <source>
        <strain evidence="2">BX15</strain>
    </source>
</reference>
<organism evidence="2 3">
    <name type="scientific">Dysosmobacter segnis</name>
    <dbReference type="NCBI Taxonomy" id="2763042"/>
    <lineage>
        <taxon>Bacteria</taxon>
        <taxon>Bacillati</taxon>
        <taxon>Bacillota</taxon>
        <taxon>Clostridia</taxon>
        <taxon>Eubacteriales</taxon>
        <taxon>Oscillospiraceae</taxon>
        <taxon>Dysosmobacter</taxon>
    </lineage>
</organism>
<dbReference type="Pfam" id="PF04545">
    <property type="entry name" value="Sigma70_r4"/>
    <property type="match status" value="1"/>
</dbReference>
<dbReference type="Gene3D" id="1.10.10.10">
    <property type="entry name" value="Winged helix-like DNA-binding domain superfamily/Winged helix DNA-binding domain"/>
    <property type="match status" value="1"/>
</dbReference>
<name>A0A923S8H0_9FIRM</name>
<proteinExistence type="predicted"/>